<keyword evidence="1" id="KW-0812">Transmembrane</keyword>
<dbReference type="Proteomes" id="UP000027647">
    <property type="component" value="Unassembled WGS sequence"/>
</dbReference>
<keyword evidence="3" id="KW-1185">Reference proteome</keyword>
<reference evidence="2 3" key="1">
    <citation type="submission" date="2014-04" db="EMBL/GenBank/DDBJ databases">
        <title>A comprehensive comparison of genomes of Erythrobacter spp. strains.</title>
        <authorList>
            <person name="Zheng Q."/>
        </authorList>
    </citation>
    <scope>NUCLEOTIDE SEQUENCE [LARGE SCALE GENOMIC DNA]</scope>
    <source>
        <strain evidence="2 3">DSM 6997</strain>
    </source>
</reference>
<gene>
    <name evidence="2" type="ORF">EH31_05680</name>
</gene>
<dbReference type="AlphaFoldDB" id="A0A074N2L5"/>
<comment type="caution">
    <text evidence="2">The sequence shown here is derived from an EMBL/GenBank/DDBJ whole genome shotgun (WGS) entry which is preliminary data.</text>
</comment>
<feature type="transmembrane region" description="Helical" evidence="1">
    <location>
        <begin position="48"/>
        <end position="68"/>
    </location>
</feature>
<name>A0A074N2L5_ERYLO</name>
<evidence type="ECO:0000313" key="3">
    <source>
        <dbReference type="Proteomes" id="UP000027647"/>
    </source>
</evidence>
<dbReference type="EMBL" id="JMIW01000001">
    <property type="protein sequence ID" value="KEO92157.1"/>
    <property type="molecule type" value="Genomic_DNA"/>
</dbReference>
<dbReference type="STRING" id="1044.EH31_05680"/>
<keyword evidence="1" id="KW-0472">Membrane</keyword>
<protein>
    <submittedName>
        <fullName evidence="2">Uncharacterized protein</fullName>
    </submittedName>
</protein>
<evidence type="ECO:0000256" key="1">
    <source>
        <dbReference type="SAM" id="Phobius"/>
    </source>
</evidence>
<dbReference type="RefSeq" id="WP_034958535.1">
    <property type="nucleotide sequence ID" value="NZ_JMIW01000001.1"/>
</dbReference>
<feature type="transmembrane region" description="Helical" evidence="1">
    <location>
        <begin position="7"/>
        <end position="25"/>
    </location>
</feature>
<proteinExistence type="predicted"/>
<evidence type="ECO:0000313" key="2">
    <source>
        <dbReference type="EMBL" id="KEO92157.1"/>
    </source>
</evidence>
<keyword evidence="1" id="KW-1133">Transmembrane helix</keyword>
<organism evidence="2 3">
    <name type="scientific">Erythrobacter longus</name>
    <dbReference type="NCBI Taxonomy" id="1044"/>
    <lineage>
        <taxon>Bacteria</taxon>
        <taxon>Pseudomonadati</taxon>
        <taxon>Pseudomonadota</taxon>
        <taxon>Alphaproteobacteria</taxon>
        <taxon>Sphingomonadales</taxon>
        <taxon>Erythrobacteraceae</taxon>
        <taxon>Erythrobacter/Porphyrobacter group</taxon>
        <taxon>Erythrobacter</taxon>
    </lineage>
</organism>
<accession>A0A074N2L5</accession>
<sequence length="69" mass="7526">MILFLKIVAAFVAGMGGTGLFWGLVERKVHFPIAHGLPFSREHFARQYWLGIIGYGVLLCGGAGAFVFL</sequence>